<dbReference type="Proteomes" id="UP000593566">
    <property type="component" value="Unassembled WGS sequence"/>
</dbReference>
<dbReference type="GeneID" id="59334593"/>
<protein>
    <submittedName>
        <fullName evidence="1">Uncharacterized protein</fullName>
    </submittedName>
</protein>
<evidence type="ECO:0000313" key="1">
    <source>
        <dbReference type="EMBL" id="KAF6218230.1"/>
    </source>
</evidence>
<sequence>MSTYRRFPQASSDYNQAKSKAITALLEMKTAMRQMTAEHVNFHSHFDDVQKKLQDMKKAYGSKELDPEVIRSTALDKYLSEGNLPKVTALGHFEVENVLKDFQLQKKKLDEIRKQTGELVESLLGD</sequence>
<accession>A0A8H6C7E2</accession>
<name>A0A8H6C7E2_9LECA</name>
<keyword evidence="2" id="KW-1185">Reference proteome</keyword>
<proteinExistence type="predicted"/>
<comment type="caution">
    <text evidence="1">The sequence shown here is derived from an EMBL/GenBank/DDBJ whole genome shotgun (WGS) entry which is preliminary data.</text>
</comment>
<dbReference type="RefSeq" id="XP_037147665.1">
    <property type="nucleotide sequence ID" value="XM_037297091.1"/>
</dbReference>
<dbReference type="AlphaFoldDB" id="A0A8H6C7E2"/>
<reference evidence="1 2" key="1">
    <citation type="journal article" date="2020" name="Genomics">
        <title>Complete, high-quality genomes from long-read metagenomic sequencing of two wolf lichen thalli reveals enigmatic genome architecture.</title>
        <authorList>
            <person name="McKenzie S.K."/>
            <person name="Walston R.F."/>
            <person name="Allen J.L."/>
        </authorList>
    </citation>
    <scope>NUCLEOTIDE SEQUENCE [LARGE SCALE GENOMIC DNA]</scope>
    <source>
        <strain evidence="1">WasteWater1</strain>
    </source>
</reference>
<dbReference type="EMBL" id="JACCJB010000023">
    <property type="protein sequence ID" value="KAF6218230.1"/>
    <property type="molecule type" value="Genomic_DNA"/>
</dbReference>
<gene>
    <name evidence="1" type="ORF">HO133_006191</name>
</gene>
<organism evidence="1 2">
    <name type="scientific">Letharia lupina</name>
    <dbReference type="NCBI Taxonomy" id="560253"/>
    <lineage>
        <taxon>Eukaryota</taxon>
        <taxon>Fungi</taxon>
        <taxon>Dikarya</taxon>
        <taxon>Ascomycota</taxon>
        <taxon>Pezizomycotina</taxon>
        <taxon>Lecanoromycetes</taxon>
        <taxon>OSLEUM clade</taxon>
        <taxon>Lecanoromycetidae</taxon>
        <taxon>Lecanorales</taxon>
        <taxon>Lecanorineae</taxon>
        <taxon>Parmeliaceae</taxon>
        <taxon>Letharia</taxon>
    </lineage>
</organism>
<evidence type="ECO:0000313" key="2">
    <source>
        <dbReference type="Proteomes" id="UP000593566"/>
    </source>
</evidence>